<protein>
    <recommendedName>
        <fullName evidence="3 9">Urocanate hydratase</fullName>
        <shortName evidence="9">Urocanase</shortName>
        <ecNumber evidence="3 9">4.2.1.49</ecNumber>
    </recommendedName>
    <alternativeName>
        <fullName evidence="7 9">Imidazolonepropionate hydrolase</fullName>
    </alternativeName>
</protein>
<dbReference type="Pfam" id="PF17392">
    <property type="entry name" value="Urocanase_C"/>
    <property type="match status" value="1"/>
</dbReference>
<dbReference type="Pfam" id="PF17391">
    <property type="entry name" value="Urocanase_N"/>
    <property type="match status" value="1"/>
</dbReference>
<dbReference type="InterPro" id="IPR055351">
    <property type="entry name" value="Urocanase"/>
</dbReference>
<feature type="binding site" evidence="9">
    <location>
        <position position="192"/>
    </location>
    <ligand>
        <name>NAD(+)</name>
        <dbReference type="ChEBI" id="CHEBI:57540"/>
    </ligand>
</feature>
<dbReference type="NCBIfam" id="NF003820">
    <property type="entry name" value="PRK05414.1"/>
    <property type="match status" value="1"/>
</dbReference>
<dbReference type="InterPro" id="IPR035401">
    <property type="entry name" value="Urocanase_C"/>
</dbReference>
<name>A0ABP6Z375_9ACTN</name>
<evidence type="ECO:0000256" key="7">
    <source>
        <dbReference type="ARBA" id="ARBA00031640"/>
    </source>
</evidence>
<evidence type="ECO:0000313" key="13">
    <source>
        <dbReference type="EMBL" id="GAA3596309.1"/>
    </source>
</evidence>
<keyword evidence="14" id="KW-1185">Reference proteome</keyword>
<reference evidence="14" key="1">
    <citation type="journal article" date="2019" name="Int. J. Syst. Evol. Microbiol.">
        <title>The Global Catalogue of Microorganisms (GCM) 10K type strain sequencing project: providing services to taxonomists for standard genome sequencing and annotation.</title>
        <authorList>
            <consortium name="The Broad Institute Genomics Platform"/>
            <consortium name="The Broad Institute Genome Sequencing Center for Infectious Disease"/>
            <person name="Wu L."/>
            <person name="Ma J."/>
        </authorList>
    </citation>
    <scope>NUCLEOTIDE SEQUENCE [LARGE SCALE GENOMIC DNA]</scope>
    <source>
        <strain evidence="14">JCM 16928</strain>
    </source>
</reference>
<feature type="domain" description="Urocanase N-terminal" evidence="11">
    <location>
        <begin position="7"/>
        <end position="133"/>
    </location>
</feature>
<feature type="binding site" evidence="9">
    <location>
        <begin position="259"/>
        <end position="263"/>
    </location>
    <ligand>
        <name>NAD(+)</name>
        <dbReference type="ChEBI" id="CHEBI:57540"/>
    </ligand>
</feature>
<dbReference type="Gene3D" id="3.40.1770.10">
    <property type="entry name" value="Urocanase superfamily"/>
    <property type="match status" value="1"/>
</dbReference>
<keyword evidence="9" id="KW-0963">Cytoplasm</keyword>
<dbReference type="SUPFAM" id="SSF111326">
    <property type="entry name" value="Urocanase"/>
    <property type="match status" value="1"/>
</dbReference>
<feature type="binding site" evidence="9">
    <location>
        <position position="487"/>
    </location>
    <ligand>
        <name>NAD(+)</name>
        <dbReference type="ChEBI" id="CHEBI:57540"/>
    </ligand>
</feature>
<feature type="domain" description="Urocanase C-terminal" evidence="12">
    <location>
        <begin position="346"/>
        <end position="540"/>
    </location>
</feature>
<comment type="similarity">
    <text evidence="2 9">Belongs to the urocanase family.</text>
</comment>
<dbReference type="NCBIfam" id="TIGR01228">
    <property type="entry name" value="hutU"/>
    <property type="match status" value="1"/>
</dbReference>
<evidence type="ECO:0000259" key="10">
    <source>
        <dbReference type="Pfam" id="PF01175"/>
    </source>
</evidence>
<feature type="binding site" evidence="9">
    <location>
        <position position="197"/>
    </location>
    <ligand>
        <name>NAD(+)</name>
        <dbReference type="ChEBI" id="CHEBI:57540"/>
    </ligand>
</feature>
<dbReference type="PROSITE" id="PS01233">
    <property type="entry name" value="UROCANASE"/>
    <property type="match status" value="1"/>
</dbReference>
<evidence type="ECO:0000313" key="14">
    <source>
        <dbReference type="Proteomes" id="UP001501222"/>
    </source>
</evidence>
<dbReference type="EC" id="4.2.1.49" evidence="3 9"/>
<comment type="function">
    <text evidence="9">Catalyzes the conversion of urocanate to 4-imidazolone-5-propionate.</text>
</comment>
<evidence type="ECO:0000256" key="9">
    <source>
        <dbReference type="HAMAP-Rule" id="MF_00577"/>
    </source>
</evidence>
<dbReference type="PANTHER" id="PTHR12216">
    <property type="entry name" value="UROCANATE HYDRATASE"/>
    <property type="match status" value="1"/>
</dbReference>
<feature type="binding site" evidence="9">
    <location>
        <begin position="172"/>
        <end position="174"/>
    </location>
    <ligand>
        <name>NAD(+)</name>
        <dbReference type="ChEBI" id="CHEBI:57540"/>
    </ligand>
</feature>
<feature type="binding site" evidence="9">
    <location>
        <begin position="268"/>
        <end position="269"/>
    </location>
    <ligand>
        <name>NAD(+)</name>
        <dbReference type="ChEBI" id="CHEBI:57540"/>
    </ligand>
</feature>
<feature type="binding site" evidence="9">
    <location>
        <begin position="238"/>
        <end position="239"/>
    </location>
    <ligand>
        <name>NAD(+)</name>
        <dbReference type="ChEBI" id="CHEBI:57540"/>
    </ligand>
</feature>
<dbReference type="RefSeq" id="WP_344849539.1">
    <property type="nucleotide sequence ID" value="NZ_BAABAA010000020.1"/>
</dbReference>
<evidence type="ECO:0000256" key="1">
    <source>
        <dbReference type="ARBA" id="ARBA00004794"/>
    </source>
</evidence>
<evidence type="ECO:0000256" key="2">
    <source>
        <dbReference type="ARBA" id="ARBA00007578"/>
    </source>
</evidence>
<evidence type="ECO:0000256" key="4">
    <source>
        <dbReference type="ARBA" id="ARBA00022808"/>
    </source>
</evidence>
<evidence type="ECO:0000259" key="12">
    <source>
        <dbReference type="Pfam" id="PF17392"/>
    </source>
</evidence>
<comment type="catalytic activity">
    <reaction evidence="8 9">
        <text>4-imidazolone-5-propanoate = trans-urocanate + H2O</text>
        <dbReference type="Rhea" id="RHEA:13101"/>
        <dbReference type="ChEBI" id="CHEBI:15377"/>
        <dbReference type="ChEBI" id="CHEBI:17771"/>
        <dbReference type="ChEBI" id="CHEBI:77893"/>
        <dbReference type="EC" id="4.2.1.49"/>
    </reaction>
</comment>
<feature type="binding site" evidence="9">
    <location>
        <position position="317"/>
    </location>
    <ligand>
        <name>NAD(+)</name>
        <dbReference type="ChEBI" id="CHEBI:57540"/>
    </ligand>
</feature>
<feature type="binding site" evidence="9">
    <location>
        <position position="126"/>
    </location>
    <ligand>
        <name>NAD(+)</name>
        <dbReference type="ChEBI" id="CHEBI:57540"/>
    </ligand>
</feature>
<evidence type="ECO:0000256" key="3">
    <source>
        <dbReference type="ARBA" id="ARBA00011992"/>
    </source>
</evidence>
<comment type="pathway">
    <text evidence="1 9">Amino-acid degradation; L-histidine degradation into L-glutamate; N-formimidoyl-L-glutamate from L-histidine: step 2/3.</text>
</comment>
<dbReference type="PIRSF" id="PIRSF001423">
    <property type="entry name" value="Urocanate_hydrat"/>
    <property type="match status" value="1"/>
</dbReference>
<dbReference type="InterPro" id="IPR023636">
    <property type="entry name" value="Urocanase_CS"/>
</dbReference>
<comment type="subcellular location">
    <subcellularLocation>
        <location evidence="9">Cytoplasm</location>
    </subcellularLocation>
</comment>
<keyword evidence="6 9" id="KW-0456">Lyase</keyword>
<proteinExistence type="inferred from homology"/>
<evidence type="ECO:0000259" key="11">
    <source>
        <dbReference type="Pfam" id="PF17391"/>
    </source>
</evidence>
<dbReference type="PANTHER" id="PTHR12216:SF4">
    <property type="entry name" value="UROCANATE HYDRATASE"/>
    <property type="match status" value="1"/>
</dbReference>
<organism evidence="13 14">
    <name type="scientific">Kribbella ginsengisoli</name>
    <dbReference type="NCBI Taxonomy" id="363865"/>
    <lineage>
        <taxon>Bacteria</taxon>
        <taxon>Bacillati</taxon>
        <taxon>Actinomycetota</taxon>
        <taxon>Actinomycetes</taxon>
        <taxon>Propionibacteriales</taxon>
        <taxon>Kribbellaceae</taxon>
        <taxon>Kribbella</taxon>
    </lineage>
</organism>
<sequence>MSGPRPVRAARGTTLTAQGWQQEAALRMLQNNLDPEVAEHPDELVVYGGTGKAARNWNSFDAMVRTLTTLKNDETMLVQSGKPVGVMQTHEWAPRVLIANSNLVGDWANWEEFRRLEALGLTMYGQMTAGSWIYIGTQGILQGTYETFAAVAAKKFGGTLAGTITLTAGLGGMGGAQPLAVTMNDGVAICIDVDGSRIDRRIEHRYLDVRAKDLSDALRLAEEAKKARKPLSIGLLGNAAVIVPELLELGAPIDIVTDQTSAHDPLMYLPVGVDFDDWATAREKDPAGFTERAQASMARHVAAMVGFQDAGAEVFDYGNSIRDEARKAGYERAFEFPGFVPAYIRPLFCEGKGPFRWAALSGNPKDIHKTDQAILELFPDNEHLTRWIKMAQERVAFQGLPARICWLGQGERDKAGVRFNDMVASGELEAPIVIGRDHLDTGSVASPYRETEGMLDGSDAIADWPLLNAMVNVASGASWVSIHHGGGVGMGRSIHAGQVSVADGTDLARQKLERVLSNDPAMGVIRHVDAGYERAEEVAAERGVRIPMRES</sequence>
<dbReference type="Gene3D" id="3.40.50.10730">
    <property type="entry name" value="Urocanase like domains"/>
    <property type="match status" value="1"/>
</dbReference>
<dbReference type="HAMAP" id="MF_00577">
    <property type="entry name" value="HutU"/>
    <property type="match status" value="1"/>
</dbReference>
<comment type="cofactor">
    <cofactor evidence="9">
        <name>NAD(+)</name>
        <dbReference type="ChEBI" id="CHEBI:57540"/>
    </cofactor>
    <text evidence="9">Binds 1 NAD(+) per subunit.</text>
</comment>
<dbReference type="InterPro" id="IPR035400">
    <property type="entry name" value="Urocanase_N"/>
</dbReference>
<keyword evidence="5 9" id="KW-0520">NAD</keyword>
<evidence type="ECO:0000256" key="8">
    <source>
        <dbReference type="ARBA" id="ARBA00047623"/>
    </source>
</evidence>
<evidence type="ECO:0000256" key="6">
    <source>
        <dbReference type="ARBA" id="ARBA00023239"/>
    </source>
</evidence>
<comment type="caution">
    <text evidence="13">The sequence shown here is derived from an EMBL/GenBank/DDBJ whole genome shotgun (WGS) entry which is preliminary data.</text>
</comment>
<dbReference type="InterPro" id="IPR035085">
    <property type="entry name" value="Urocanase_Rossmann-like"/>
</dbReference>
<dbReference type="Proteomes" id="UP001501222">
    <property type="component" value="Unassembled WGS sequence"/>
</dbReference>
<keyword evidence="4 9" id="KW-0369">Histidine metabolism</keyword>
<feature type="active site" evidence="9">
    <location>
        <position position="405"/>
    </location>
</feature>
<dbReference type="InterPro" id="IPR036190">
    <property type="entry name" value="Urocanase_sf"/>
</dbReference>
<feature type="domain" description="Urocanase Rossmann-like" evidence="10">
    <location>
        <begin position="136"/>
        <end position="343"/>
    </location>
</feature>
<dbReference type="InterPro" id="IPR038364">
    <property type="entry name" value="Urocanase_central_sf"/>
</dbReference>
<evidence type="ECO:0000256" key="5">
    <source>
        <dbReference type="ARBA" id="ARBA00023027"/>
    </source>
</evidence>
<dbReference type="Pfam" id="PF01175">
    <property type="entry name" value="Urocanase"/>
    <property type="match status" value="1"/>
</dbReference>
<dbReference type="InterPro" id="IPR023637">
    <property type="entry name" value="Urocanase-like"/>
</dbReference>
<feature type="binding site" evidence="9">
    <location>
        <begin position="48"/>
        <end position="49"/>
    </location>
    <ligand>
        <name>NAD(+)</name>
        <dbReference type="ChEBI" id="CHEBI:57540"/>
    </ligand>
</feature>
<gene>
    <name evidence="9" type="primary">hutU</name>
    <name evidence="13" type="ORF">GCM10022235_79570</name>
</gene>
<accession>A0ABP6Z375</accession>
<dbReference type="EMBL" id="BAABAA010000020">
    <property type="protein sequence ID" value="GAA3596309.1"/>
    <property type="molecule type" value="Genomic_DNA"/>
</dbReference>